<evidence type="ECO:0000313" key="1">
    <source>
        <dbReference type="EMBL" id="GAA3179115.1"/>
    </source>
</evidence>
<keyword evidence="2" id="KW-1185">Reference proteome</keyword>
<accession>A0ABP6PJM8</accession>
<comment type="caution">
    <text evidence="1">The sequence shown here is derived from an EMBL/GenBank/DDBJ whole genome shotgun (WGS) entry which is preliminary data.</text>
</comment>
<dbReference type="RefSeq" id="WP_344690439.1">
    <property type="nucleotide sequence ID" value="NZ_BAAAVV010000011.1"/>
</dbReference>
<sequence length="66" mass="7126">MTASIDQNRHRTAGSARWSLAAFGAIVLDAVAATRSIQSAHSRECRRAVLDRFAADIERDADRAAA</sequence>
<evidence type="ECO:0000313" key="2">
    <source>
        <dbReference type="Proteomes" id="UP001499924"/>
    </source>
</evidence>
<proteinExistence type="predicted"/>
<reference evidence="2" key="1">
    <citation type="journal article" date="2019" name="Int. J. Syst. Evol. Microbiol.">
        <title>The Global Catalogue of Microorganisms (GCM) 10K type strain sequencing project: providing services to taxonomists for standard genome sequencing and annotation.</title>
        <authorList>
            <consortium name="The Broad Institute Genomics Platform"/>
            <consortium name="The Broad Institute Genome Sequencing Center for Infectious Disease"/>
            <person name="Wu L."/>
            <person name="Ma J."/>
        </authorList>
    </citation>
    <scope>NUCLEOTIDE SEQUENCE [LARGE SCALE GENOMIC DNA]</scope>
    <source>
        <strain evidence="2">JCM 15614</strain>
    </source>
</reference>
<organism evidence="1 2">
    <name type="scientific">Blastococcus jejuensis</name>
    <dbReference type="NCBI Taxonomy" id="351224"/>
    <lineage>
        <taxon>Bacteria</taxon>
        <taxon>Bacillati</taxon>
        <taxon>Actinomycetota</taxon>
        <taxon>Actinomycetes</taxon>
        <taxon>Geodermatophilales</taxon>
        <taxon>Geodermatophilaceae</taxon>
        <taxon>Blastococcus</taxon>
    </lineage>
</organism>
<name>A0ABP6PJM8_9ACTN</name>
<gene>
    <name evidence="1" type="ORF">GCM10010531_36360</name>
</gene>
<dbReference type="EMBL" id="BAAAVV010000011">
    <property type="protein sequence ID" value="GAA3179115.1"/>
    <property type="molecule type" value="Genomic_DNA"/>
</dbReference>
<protein>
    <submittedName>
        <fullName evidence="1">Uncharacterized protein</fullName>
    </submittedName>
</protein>
<dbReference type="Proteomes" id="UP001499924">
    <property type="component" value="Unassembled WGS sequence"/>
</dbReference>